<dbReference type="Gene3D" id="3.40.50.1240">
    <property type="entry name" value="Phosphoglycerate mutase-like"/>
    <property type="match status" value="1"/>
</dbReference>
<protein>
    <submittedName>
        <fullName evidence="5">Broad specificity phosphatase PhoE</fullName>
    </submittedName>
</protein>
<dbReference type="PANTHER" id="PTHR46517">
    <property type="entry name" value="FRUCTOSE-2,6-BISPHOSPHATASE TIGAR"/>
    <property type="match status" value="1"/>
</dbReference>
<dbReference type="GO" id="GO:0004331">
    <property type="term" value="F:fructose-2,6-bisphosphate 2-phosphatase activity"/>
    <property type="evidence" value="ECO:0007669"/>
    <property type="project" value="TreeGrafter"/>
</dbReference>
<dbReference type="GO" id="GO:0043456">
    <property type="term" value="P:regulation of pentose-phosphate shunt"/>
    <property type="evidence" value="ECO:0007669"/>
    <property type="project" value="TreeGrafter"/>
</dbReference>
<feature type="binding site" evidence="3">
    <location>
        <begin position="12"/>
        <end position="19"/>
    </location>
    <ligand>
        <name>substrate</name>
    </ligand>
</feature>
<dbReference type="EMBL" id="JACIDU010000009">
    <property type="protein sequence ID" value="MBB4104045.1"/>
    <property type="molecule type" value="Genomic_DNA"/>
</dbReference>
<dbReference type="CDD" id="cd07067">
    <property type="entry name" value="HP_PGM_like"/>
    <property type="match status" value="1"/>
</dbReference>
<evidence type="ECO:0000256" key="4">
    <source>
        <dbReference type="SAM" id="MobiDB-lite"/>
    </source>
</evidence>
<sequence length="176" mass="19763">MRLLENDFYFMRHGMTASNDSDRIAGFTDEPLTAAGKVLAARQAEKLRGLSLGSFWVSTLTRARQTAAAVLTTCDAPLFLLDELRERNWGEMEGRPRSELKREAKPHGGEGSDEFRDRTRAGLGRITGPAPVLIVAHSGTAREIFAFLDLPFARPDNCDILHFHRDENCHWIVKKL</sequence>
<reference evidence="5 6" key="1">
    <citation type="submission" date="2020-08" db="EMBL/GenBank/DDBJ databases">
        <title>Genomic Encyclopedia of Type Strains, Phase IV (KMG-IV): sequencing the most valuable type-strain genomes for metagenomic binning, comparative biology and taxonomic classification.</title>
        <authorList>
            <person name="Goeker M."/>
        </authorList>
    </citation>
    <scope>NUCLEOTIDE SEQUENCE [LARGE SCALE GENOMIC DNA]</scope>
    <source>
        <strain evidence="5 6">DSM 26385</strain>
    </source>
</reference>
<dbReference type="Pfam" id="PF00300">
    <property type="entry name" value="His_Phos_1"/>
    <property type="match status" value="1"/>
</dbReference>
<feature type="binding site" evidence="3">
    <location>
        <position position="62"/>
    </location>
    <ligand>
        <name>substrate</name>
    </ligand>
</feature>
<dbReference type="GO" id="GO:0005829">
    <property type="term" value="C:cytosol"/>
    <property type="evidence" value="ECO:0007669"/>
    <property type="project" value="TreeGrafter"/>
</dbReference>
<feature type="region of interest" description="Disordered" evidence="4">
    <location>
        <begin position="92"/>
        <end position="117"/>
    </location>
</feature>
<keyword evidence="6" id="KW-1185">Reference proteome</keyword>
<dbReference type="Proteomes" id="UP000584824">
    <property type="component" value="Unassembled WGS sequence"/>
</dbReference>
<dbReference type="PANTHER" id="PTHR46517:SF1">
    <property type="entry name" value="FRUCTOSE-2,6-BISPHOSPHATASE TIGAR"/>
    <property type="match status" value="1"/>
</dbReference>
<dbReference type="RefSeq" id="WP_183793130.1">
    <property type="nucleotide sequence ID" value="NZ_JACIDU010000009.1"/>
</dbReference>
<comment type="caution">
    <text evidence="5">The sequence shown here is derived from an EMBL/GenBank/DDBJ whole genome shotgun (WGS) entry which is preliminary data.</text>
</comment>
<name>A0A7W6K4Q4_9HYPH</name>
<proteinExistence type="predicted"/>
<dbReference type="InterPro" id="IPR029033">
    <property type="entry name" value="His_PPase_superfam"/>
</dbReference>
<dbReference type="GO" id="GO:0045820">
    <property type="term" value="P:negative regulation of glycolytic process"/>
    <property type="evidence" value="ECO:0007669"/>
    <property type="project" value="TreeGrafter"/>
</dbReference>
<feature type="active site" description="Proton donor/acceptor" evidence="2">
    <location>
        <position position="86"/>
    </location>
</feature>
<organism evidence="5 6">
    <name type="scientific">Allorhizobium borbori</name>
    <dbReference type="NCBI Taxonomy" id="485907"/>
    <lineage>
        <taxon>Bacteria</taxon>
        <taxon>Pseudomonadati</taxon>
        <taxon>Pseudomonadota</taxon>
        <taxon>Alphaproteobacteria</taxon>
        <taxon>Hyphomicrobiales</taxon>
        <taxon>Rhizobiaceae</taxon>
        <taxon>Rhizobium/Agrobacterium group</taxon>
        <taxon>Allorhizobium</taxon>
    </lineage>
</organism>
<dbReference type="InterPro" id="IPR013078">
    <property type="entry name" value="His_Pase_superF_clade-1"/>
</dbReference>
<accession>A0A7W6K4Q4</accession>
<dbReference type="InterPro" id="IPR051695">
    <property type="entry name" value="Phosphoglycerate_Mutase"/>
</dbReference>
<evidence type="ECO:0000256" key="3">
    <source>
        <dbReference type="PIRSR" id="PIRSR613078-2"/>
    </source>
</evidence>
<evidence type="ECO:0000313" key="5">
    <source>
        <dbReference type="EMBL" id="MBB4104045.1"/>
    </source>
</evidence>
<keyword evidence="1" id="KW-0378">Hydrolase</keyword>
<dbReference type="SUPFAM" id="SSF53254">
    <property type="entry name" value="Phosphoglycerate mutase-like"/>
    <property type="match status" value="1"/>
</dbReference>
<evidence type="ECO:0000256" key="2">
    <source>
        <dbReference type="PIRSR" id="PIRSR613078-1"/>
    </source>
</evidence>
<dbReference type="AlphaFoldDB" id="A0A7W6K4Q4"/>
<feature type="active site" description="Tele-phosphohistidine intermediate" evidence="2">
    <location>
        <position position="13"/>
    </location>
</feature>
<evidence type="ECO:0000313" key="6">
    <source>
        <dbReference type="Proteomes" id="UP000584824"/>
    </source>
</evidence>
<evidence type="ECO:0000256" key="1">
    <source>
        <dbReference type="ARBA" id="ARBA00022801"/>
    </source>
</evidence>
<dbReference type="SMART" id="SM00855">
    <property type="entry name" value="PGAM"/>
    <property type="match status" value="1"/>
</dbReference>
<gene>
    <name evidence="5" type="ORF">GGQ66_002613</name>
</gene>